<evidence type="ECO:0000313" key="4">
    <source>
        <dbReference type="Proteomes" id="UP000199289"/>
    </source>
</evidence>
<name>A0A1H1DNN8_9EURY</name>
<evidence type="ECO:0000313" key="5">
    <source>
        <dbReference type="Proteomes" id="UP000255421"/>
    </source>
</evidence>
<accession>A0A1H1DNN8</accession>
<proteinExistence type="predicted"/>
<reference evidence="4" key="1">
    <citation type="submission" date="2016-10" db="EMBL/GenBank/DDBJ databases">
        <authorList>
            <person name="Varghese N."/>
            <person name="Submissions S."/>
        </authorList>
    </citation>
    <scope>NUCLEOTIDE SEQUENCE [LARGE SCALE GENOMIC DNA]</scope>
    <source>
        <strain evidence="4">CGMCC 1.12397</strain>
    </source>
</reference>
<dbReference type="EMBL" id="FNKQ01000003">
    <property type="protein sequence ID" value="SDQ78047.1"/>
    <property type="molecule type" value="Genomic_DNA"/>
</dbReference>
<feature type="transmembrane region" description="Helical" evidence="1">
    <location>
        <begin position="88"/>
        <end position="110"/>
    </location>
</feature>
<evidence type="ECO:0000313" key="3">
    <source>
        <dbReference type="EMBL" id="SDQ78047.1"/>
    </source>
</evidence>
<feature type="transmembrane region" description="Helical" evidence="1">
    <location>
        <begin position="130"/>
        <end position="149"/>
    </location>
</feature>
<gene>
    <name evidence="2" type="ORF">DWB78_06510</name>
    <name evidence="3" type="ORF">SAMN05216278_2500</name>
</gene>
<evidence type="ECO:0000313" key="2">
    <source>
        <dbReference type="EMBL" id="RDI71405.1"/>
    </source>
</evidence>
<dbReference type="Proteomes" id="UP000199289">
    <property type="component" value="Unassembled WGS sequence"/>
</dbReference>
<keyword evidence="1" id="KW-1133">Transmembrane helix</keyword>
<organism evidence="3 4">
    <name type="scientific">Halopelagius longus</name>
    <dbReference type="NCBI Taxonomy" id="1236180"/>
    <lineage>
        <taxon>Archaea</taxon>
        <taxon>Methanobacteriati</taxon>
        <taxon>Methanobacteriota</taxon>
        <taxon>Stenosarchaea group</taxon>
        <taxon>Halobacteria</taxon>
        <taxon>Halobacteriales</taxon>
        <taxon>Haloferacaceae</taxon>
    </lineage>
</organism>
<feature type="transmembrane region" description="Helical" evidence="1">
    <location>
        <begin position="58"/>
        <end position="76"/>
    </location>
</feature>
<keyword evidence="5" id="KW-1185">Reference proteome</keyword>
<keyword evidence="1" id="KW-0812">Transmembrane</keyword>
<sequence length="160" mass="16902">MVSPAVKTVVATALILVGVAGVVCATMEPTTTCMQTKVDGEVVQEDCQTDEQSRNSMLLAMGAGLAVTVLGAGAVWRYSDGTNPVADVVSGAVLLLVGVCVTCLFGAWLWDTLTTPTLREWSSWSGLVELLAFTAMGLSIAVLGSRGLWQVVLVRRRRQT</sequence>
<protein>
    <submittedName>
        <fullName evidence="3">Uncharacterized protein</fullName>
    </submittedName>
</protein>
<reference evidence="3" key="2">
    <citation type="submission" date="2016-10" db="EMBL/GenBank/DDBJ databases">
        <authorList>
            <person name="de Groot N.N."/>
        </authorList>
    </citation>
    <scope>NUCLEOTIDE SEQUENCE [LARGE SCALE GENOMIC DNA]</scope>
    <source>
        <strain evidence="3">CGMCC 1.12397</strain>
    </source>
</reference>
<evidence type="ECO:0000256" key="1">
    <source>
        <dbReference type="SAM" id="Phobius"/>
    </source>
</evidence>
<dbReference type="Proteomes" id="UP000255421">
    <property type="component" value="Unassembled WGS sequence"/>
</dbReference>
<dbReference type="EMBL" id="QQST01000001">
    <property type="protein sequence ID" value="RDI71405.1"/>
    <property type="molecule type" value="Genomic_DNA"/>
</dbReference>
<dbReference type="AlphaFoldDB" id="A0A1H1DNN8"/>
<reference evidence="2 5" key="3">
    <citation type="submission" date="2018-07" db="EMBL/GenBank/DDBJ databases">
        <title>Genome sequence of extremly halophilic archaeon Halopelagius longus strain BC12-B1.</title>
        <authorList>
            <person name="Zhang X."/>
        </authorList>
    </citation>
    <scope>NUCLEOTIDE SEQUENCE [LARGE SCALE GENOMIC DNA]</scope>
    <source>
        <strain evidence="2 5">BC12-B1</strain>
    </source>
</reference>
<keyword evidence="1" id="KW-0472">Membrane</keyword>